<proteinExistence type="predicted"/>
<comment type="caution">
    <text evidence="3">The sequence shown here is derived from an EMBL/GenBank/DDBJ whole genome shotgun (WGS) entry which is preliminary data.</text>
</comment>
<dbReference type="InterPro" id="IPR039448">
    <property type="entry name" value="Beta_helix"/>
</dbReference>
<feature type="domain" description="Right handed beta helix" evidence="2">
    <location>
        <begin position="555"/>
        <end position="691"/>
    </location>
</feature>
<feature type="signal peptide" evidence="1">
    <location>
        <begin position="1"/>
        <end position="16"/>
    </location>
</feature>
<dbReference type="InterPro" id="IPR011050">
    <property type="entry name" value="Pectin_lyase_fold/virulence"/>
</dbReference>
<dbReference type="SUPFAM" id="SSF51126">
    <property type="entry name" value="Pectin lyase-like"/>
    <property type="match status" value="1"/>
</dbReference>
<evidence type="ECO:0000259" key="2">
    <source>
        <dbReference type="Pfam" id="PF13229"/>
    </source>
</evidence>
<dbReference type="Pfam" id="PF13229">
    <property type="entry name" value="Beta_helix"/>
    <property type="match status" value="1"/>
</dbReference>
<evidence type="ECO:0000313" key="3">
    <source>
        <dbReference type="EMBL" id="KAA6394834.1"/>
    </source>
</evidence>
<dbReference type="AlphaFoldDB" id="A0A5J4WIC2"/>
<reference evidence="3 4" key="1">
    <citation type="submission" date="2019-03" db="EMBL/GenBank/DDBJ databases">
        <title>Single cell metagenomics reveals metabolic interactions within the superorganism composed of flagellate Streblomastix strix and complex community of Bacteroidetes bacteria on its surface.</title>
        <authorList>
            <person name="Treitli S.C."/>
            <person name="Kolisko M."/>
            <person name="Husnik F."/>
            <person name="Keeling P."/>
            <person name="Hampl V."/>
        </authorList>
    </citation>
    <scope>NUCLEOTIDE SEQUENCE [LARGE SCALE GENOMIC DNA]</scope>
    <source>
        <strain evidence="3">ST1C</strain>
    </source>
</reference>
<sequence>MKALIIFTALLALSVADVFDARDLKSTFGNIGQQANKGLTTYYLDQSGNDDAPNCGNSQTDLPCRTYAAVKSQFVYPRPIAPTAPALEDPEYIDKLVKYNEDLRIYNRDRDQYFEDVTIYIGSDLNLDENKYSRFDGLFDIDDHKSITIQRTGIYDLVLQDKTKPDTPIFDVKTGSLTISTLTIEHFESSSKTEKGIINFISEADDTIPAPALSITSVTFNQRDWKATLAGPFITFSSETATFTLTSSIFNRAKISSEGVTVKNTVGFTFSTNTFIDISGSAGTENLVHLIDVKPVGTYRLLTILENEFINIGKKGDVNDVLFIEQTGQQRPYATNDYTLNLNANKFIGSVAKRSGGLDFITNGYDLIVYRNIFFDNAGTQASDILVTGTNLNTFEYQFDGTRSTPAFPDRVSVKVGDQDVSYAIVNSDVEFTVLGRADSPLHSASNSYLTIGEALYKAKLGKLDDEIVIQLIPGKHTRDGWTTDRTELNIGRTTTLRSGVIIYNPQKVAIVGADTRPTIERNNTSTFALYVEKEGQLRLNNLQVTTSGIQFGSIFLNFNGEILTVDDVEFVSSDISSNLIQVSGFSEATITNSVFTNNIAQRLIQATVTRPNAKLVVSGNTFTNDAFLSSYTIQYAALQVELRETGDVKISDNTFKYLKAVQYGPIYLYGASSTVKVEHNTFEDNTRGVARAVYLNGIGLGRIEDIIYSNIIIKDSDTGAYTAVYVVDGEDYSYLIPEFINRRYVVKGTTPEGTIPEEVFASLPDAFNGVLEHSTAKLFIRIIGGTEGHETSSINKPLLNLEIVGVDHIEDKLAKGDDEPQFKYEEVLGVQLNASGSFVVGQYRSLDLKNLNITYTGPQTDFLIDAKEGAVLTVKNVIIDVPELDNSDDEDKQAYVGYVNLEGKNVASFTNVKFGALKLKNPLGEFNTGAAIVGRNVIGLSLIDTIFTDIVINNESLAVSAVRIGLIHAYTDHSSGVVSISNSIFEQADVKKNNKENKNAFEKELRTPAVYIWTELKADGTKDAQGTLSINNTKFTHLRGGAIRIRDIIAKIGASSRFSDNLPKFKNFKTLEWNIQVEGVSTLDAEEESFVEEGTKDKNSFSWILPSNKDITFKGTVAKNLGARLFTLPVLSKSSGKYNTDVGGAIVKIQGKRLYPLGDLKVEIFEEGKEEEAVALGVRQQYINDDYTHKQSRLYYVFPIAEDDKKKSWRVRLVYGLGKRTKDVKLKIK</sequence>
<gene>
    <name evidence="3" type="ORF">EZS28_009639</name>
</gene>
<keyword evidence="1" id="KW-0732">Signal</keyword>
<protein>
    <recommendedName>
        <fullName evidence="2">Right handed beta helix domain-containing protein</fullName>
    </recommendedName>
</protein>
<organism evidence="3 4">
    <name type="scientific">Streblomastix strix</name>
    <dbReference type="NCBI Taxonomy" id="222440"/>
    <lineage>
        <taxon>Eukaryota</taxon>
        <taxon>Metamonada</taxon>
        <taxon>Preaxostyla</taxon>
        <taxon>Oxymonadida</taxon>
        <taxon>Streblomastigidae</taxon>
        <taxon>Streblomastix</taxon>
    </lineage>
</organism>
<name>A0A5J4WIC2_9EUKA</name>
<accession>A0A5J4WIC2</accession>
<evidence type="ECO:0000256" key="1">
    <source>
        <dbReference type="SAM" id="SignalP"/>
    </source>
</evidence>
<dbReference type="Proteomes" id="UP000324800">
    <property type="component" value="Unassembled WGS sequence"/>
</dbReference>
<evidence type="ECO:0000313" key="4">
    <source>
        <dbReference type="Proteomes" id="UP000324800"/>
    </source>
</evidence>
<dbReference type="EMBL" id="SNRW01001837">
    <property type="protein sequence ID" value="KAA6394834.1"/>
    <property type="molecule type" value="Genomic_DNA"/>
</dbReference>
<feature type="chain" id="PRO_5023803253" description="Right handed beta helix domain-containing protein" evidence="1">
    <location>
        <begin position="17"/>
        <end position="1230"/>
    </location>
</feature>